<evidence type="ECO:0000256" key="3">
    <source>
        <dbReference type="ARBA" id="ARBA00008785"/>
    </source>
</evidence>
<dbReference type="PROSITE" id="PS00331">
    <property type="entry name" value="MALIC_ENZYMES"/>
    <property type="match status" value="1"/>
</dbReference>
<gene>
    <name evidence="8" type="ORF">Q5761_06485</name>
</gene>
<reference evidence="8 9" key="1">
    <citation type="submission" date="2023-08" db="EMBL/GenBank/DDBJ databases">
        <title>Genome sequence of Thermaerobacter compostii strain Ins1, a spore-forming filamentous bacterium isolated from a deep geothermal reservoir.</title>
        <authorList>
            <person name="Bregnard D."/>
            <person name="Gonzalez D."/>
            <person name="Junier P."/>
        </authorList>
    </citation>
    <scope>NUCLEOTIDE SEQUENCE [LARGE SCALE GENOMIC DNA]</scope>
    <source>
        <strain evidence="8 9">Ins1</strain>
    </source>
</reference>
<dbReference type="InterPro" id="IPR036291">
    <property type="entry name" value="NAD(P)-bd_dom_sf"/>
</dbReference>
<keyword evidence="5" id="KW-0560">Oxidoreductase</keyword>
<evidence type="ECO:0000259" key="6">
    <source>
        <dbReference type="SMART" id="SM00919"/>
    </source>
</evidence>
<dbReference type="Gene3D" id="3.40.50.10380">
    <property type="entry name" value="Malic enzyme, N-terminal domain"/>
    <property type="match status" value="1"/>
</dbReference>
<dbReference type="InterPro" id="IPR051674">
    <property type="entry name" value="Malate_Decarboxylase"/>
</dbReference>
<accession>A0ABZ0QUP4</accession>
<dbReference type="PANTHER" id="PTHR43237:SF4">
    <property type="entry name" value="NADP-DEPENDENT MALIC ENZYME"/>
    <property type="match status" value="1"/>
</dbReference>
<name>A0ABZ0QUP4_9FIRM</name>
<dbReference type="Proteomes" id="UP001304683">
    <property type="component" value="Chromosome"/>
</dbReference>
<dbReference type="RefSeq" id="WP_318751625.1">
    <property type="nucleotide sequence ID" value="NZ_CP132508.1"/>
</dbReference>
<dbReference type="Pfam" id="PF03949">
    <property type="entry name" value="Malic_M"/>
    <property type="match status" value="1"/>
</dbReference>
<feature type="domain" description="Malic enzyme N-terminal" evidence="7">
    <location>
        <begin position="13"/>
        <end position="146"/>
    </location>
</feature>
<protein>
    <submittedName>
        <fullName evidence="8">Malic enzyme-like NAD(P)-binding protein</fullName>
    </submittedName>
</protein>
<dbReference type="PIRSF" id="PIRSF000106">
    <property type="entry name" value="ME"/>
    <property type="match status" value="1"/>
</dbReference>
<dbReference type="InterPro" id="IPR012302">
    <property type="entry name" value="Malic_NAD-bd"/>
</dbReference>
<dbReference type="InterPro" id="IPR001891">
    <property type="entry name" value="Malic_OxRdtase"/>
</dbReference>
<sequence length="419" mass="43667">MRAEAVALHRRARGKIEIASKVPLRDSRDLSLAYTPGVAEPCRLIAADPDEAFELTARGNLVAVVSDGSAVLGLGDIGPAAALPVMEGKAILFKLYAAVDAVPLCIEAREVGRIVEVVRALAPSFGGINLEDIAAPRCFEVEARLRAELDIPVFHDDQHGTAIVTAAALINALRVVGKELDRVRIVVNGAGAAGIATSQLLLDLGARDLVLCDSRGALYPGRPYGMNPYKQRIAERSNPAGRKGQLADVMEGADVFIGLSRAGAVTPSMVRSMAPDAIVMAMANPTPEIFPDAAAAAGARVVCTGRSDFPNQINNVLAFPGVFRGALDVRAREVNKAMKLAAARAIADLVEPDRLAPDYIIPAAGDPRVAPAVAAAVAAAATASGVARRPRDPAEVGRATARRVEAVRARLAGSSNTAQ</sequence>
<comment type="cofactor">
    <cofactor evidence="2">
        <name>Mg(2+)</name>
        <dbReference type="ChEBI" id="CHEBI:18420"/>
    </cofactor>
</comment>
<keyword evidence="9" id="KW-1185">Reference proteome</keyword>
<dbReference type="Pfam" id="PF00390">
    <property type="entry name" value="malic"/>
    <property type="match status" value="2"/>
</dbReference>
<feature type="domain" description="Malic enzyme NAD-binding" evidence="6">
    <location>
        <begin position="158"/>
        <end position="382"/>
    </location>
</feature>
<dbReference type="SUPFAM" id="SSF51735">
    <property type="entry name" value="NAD(P)-binding Rossmann-fold domains"/>
    <property type="match status" value="1"/>
</dbReference>
<evidence type="ECO:0000256" key="1">
    <source>
        <dbReference type="ARBA" id="ARBA00001936"/>
    </source>
</evidence>
<dbReference type="InterPro" id="IPR037062">
    <property type="entry name" value="Malic_N_dom_sf"/>
</dbReference>
<dbReference type="SMART" id="SM01274">
    <property type="entry name" value="malic"/>
    <property type="match status" value="1"/>
</dbReference>
<evidence type="ECO:0000256" key="4">
    <source>
        <dbReference type="ARBA" id="ARBA00022723"/>
    </source>
</evidence>
<dbReference type="EMBL" id="CP132508">
    <property type="protein sequence ID" value="WPD20283.1"/>
    <property type="molecule type" value="Genomic_DNA"/>
</dbReference>
<dbReference type="InterPro" id="IPR045213">
    <property type="entry name" value="Malic_NAD-bd_bact_type"/>
</dbReference>
<evidence type="ECO:0000313" key="8">
    <source>
        <dbReference type="EMBL" id="WPD20283.1"/>
    </source>
</evidence>
<proteinExistence type="inferred from homology"/>
<evidence type="ECO:0000259" key="7">
    <source>
        <dbReference type="SMART" id="SM01274"/>
    </source>
</evidence>
<evidence type="ECO:0000256" key="2">
    <source>
        <dbReference type="ARBA" id="ARBA00001946"/>
    </source>
</evidence>
<evidence type="ECO:0000256" key="5">
    <source>
        <dbReference type="ARBA" id="ARBA00023002"/>
    </source>
</evidence>
<evidence type="ECO:0000313" key="9">
    <source>
        <dbReference type="Proteomes" id="UP001304683"/>
    </source>
</evidence>
<dbReference type="InterPro" id="IPR012301">
    <property type="entry name" value="Malic_N_dom"/>
</dbReference>
<dbReference type="InterPro" id="IPR046346">
    <property type="entry name" value="Aminoacid_DH-like_N_sf"/>
</dbReference>
<comment type="cofactor">
    <cofactor evidence="1">
        <name>Mn(2+)</name>
        <dbReference type="ChEBI" id="CHEBI:29035"/>
    </cofactor>
</comment>
<dbReference type="Gene3D" id="3.40.50.720">
    <property type="entry name" value="NAD(P)-binding Rossmann-like Domain"/>
    <property type="match status" value="1"/>
</dbReference>
<dbReference type="InterPro" id="IPR015884">
    <property type="entry name" value="Malic_enzyme_CS"/>
</dbReference>
<comment type="similarity">
    <text evidence="3">Belongs to the malic enzymes family.</text>
</comment>
<dbReference type="CDD" id="cd05311">
    <property type="entry name" value="NAD_bind_2_malic_enz"/>
    <property type="match status" value="1"/>
</dbReference>
<organism evidence="8 9">
    <name type="scientific">Thermaerobacter composti</name>
    <dbReference type="NCBI Taxonomy" id="554949"/>
    <lineage>
        <taxon>Bacteria</taxon>
        <taxon>Bacillati</taxon>
        <taxon>Bacillota</taxon>
        <taxon>Clostridia</taxon>
        <taxon>Eubacteriales</taxon>
        <taxon>Clostridiales Family XVII. Incertae Sedis</taxon>
        <taxon>Thermaerobacter</taxon>
    </lineage>
</organism>
<keyword evidence="4" id="KW-0479">Metal-binding</keyword>
<dbReference type="SMART" id="SM00919">
    <property type="entry name" value="Malic_M"/>
    <property type="match status" value="1"/>
</dbReference>
<dbReference type="SUPFAM" id="SSF53223">
    <property type="entry name" value="Aminoacid dehydrogenase-like, N-terminal domain"/>
    <property type="match status" value="1"/>
</dbReference>
<dbReference type="PANTHER" id="PTHR43237">
    <property type="entry name" value="NADP-DEPENDENT MALIC ENZYME"/>
    <property type="match status" value="1"/>
</dbReference>